<dbReference type="InterPro" id="IPR004358">
    <property type="entry name" value="Sig_transdc_His_kin-like_C"/>
</dbReference>
<dbReference type="InterPro" id="IPR036890">
    <property type="entry name" value="HATPase_C_sf"/>
</dbReference>
<feature type="coiled-coil region" evidence="12">
    <location>
        <begin position="436"/>
        <end position="468"/>
    </location>
</feature>
<keyword evidence="11 13" id="KW-0472">Membrane</keyword>
<keyword evidence="13" id="KW-0812">Transmembrane</keyword>
<evidence type="ECO:0000259" key="15">
    <source>
        <dbReference type="PROSITE" id="PS50112"/>
    </source>
</evidence>
<evidence type="ECO:0000256" key="10">
    <source>
        <dbReference type="ARBA" id="ARBA00023012"/>
    </source>
</evidence>
<dbReference type="CDD" id="cd16922">
    <property type="entry name" value="HATPase_EvgS-ArcB-TorS-like"/>
    <property type="match status" value="1"/>
</dbReference>
<keyword evidence="10" id="KW-0902">Two-component regulatory system</keyword>
<dbReference type="PRINTS" id="PR00344">
    <property type="entry name" value="BCTRLSENSOR"/>
</dbReference>
<dbReference type="SUPFAM" id="SSF55874">
    <property type="entry name" value="ATPase domain of HSP90 chaperone/DNA topoisomerase II/histidine kinase"/>
    <property type="match status" value="1"/>
</dbReference>
<dbReference type="SMART" id="SM00387">
    <property type="entry name" value="HATPase_c"/>
    <property type="match status" value="1"/>
</dbReference>
<protein>
    <recommendedName>
        <fullName evidence="3">histidine kinase</fullName>
        <ecNumber evidence="3">2.7.13.3</ecNumber>
    </recommendedName>
</protein>
<dbReference type="SMART" id="SM00388">
    <property type="entry name" value="HisKA"/>
    <property type="match status" value="1"/>
</dbReference>
<dbReference type="Gene3D" id="3.30.565.10">
    <property type="entry name" value="Histidine kinase-like ATPase, C-terminal domain"/>
    <property type="match status" value="1"/>
</dbReference>
<dbReference type="Pfam" id="PF02518">
    <property type="entry name" value="HATPase_c"/>
    <property type="match status" value="1"/>
</dbReference>
<dbReference type="PANTHER" id="PTHR43711:SF26">
    <property type="entry name" value="SENSOR HISTIDINE KINASE RCSC"/>
    <property type="match status" value="1"/>
</dbReference>
<keyword evidence="8 16" id="KW-0418">Kinase</keyword>
<dbReference type="NCBIfam" id="TIGR00229">
    <property type="entry name" value="sensory_box"/>
    <property type="match status" value="1"/>
</dbReference>
<dbReference type="InterPro" id="IPR003661">
    <property type="entry name" value="HisK_dim/P_dom"/>
</dbReference>
<dbReference type="SUPFAM" id="SSF47384">
    <property type="entry name" value="Homodimeric domain of signal transducing histidine kinase"/>
    <property type="match status" value="1"/>
</dbReference>
<evidence type="ECO:0000256" key="13">
    <source>
        <dbReference type="SAM" id="Phobius"/>
    </source>
</evidence>
<dbReference type="InterPro" id="IPR005467">
    <property type="entry name" value="His_kinase_dom"/>
</dbReference>
<feature type="domain" description="Histidine kinase" evidence="14">
    <location>
        <begin position="468"/>
        <end position="687"/>
    </location>
</feature>
<evidence type="ECO:0000256" key="9">
    <source>
        <dbReference type="ARBA" id="ARBA00022840"/>
    </source>
</evidence>
<dbReference type="Gene3D" id="3.30.450.20">
    <property type="entry name" value="PAS domain"/>
    <property type="match status" value="1"/>
</dbReference>
<comment type="subcellular location">
    <subcellularLocation>
        <location evidence="2">Cell membrane</location>
    </subcellularLocation>
</comment>
<evidence type="ECO:0000313" key="16">
    <source>
        <dbReference type="EMBL" id="KOH44770.1"/>
    </source>
</evidence>
<dbReference type="InterPro" id="IPR050736">
    <property type="entry name" value="Sensor_HK_Regulatory"/>
</dbReference>
<reference evidence="17" key="1">
    <citation type="submission" date="2015-07" db="EMBL/GenBank/DDBJ databases">
        <title>Genome sequencing of Sunxiuqinia dokdonensis strain SK.</title>
        <authorList>
            <person name="Ahn S."/>
            <person name="Kim B.-C."/>
        </authorList>
    </citation>
    <scope>NUCLEOTIDE SEQUENCE [LARGE SCALE GENOMIC DNA]</scope>
    <source>
        <strain evidence="17">SK</strain>
    </source>
</reference>
<dbReference type="PROSITE" id="PS50109">
    <property type="entry name" value="HIS_KIN"/>
    <property type="match status" value="1"/>
</dbReference>
<dbReference type="SUPFAM" id="SSF55785">
    <property type="entry name" value="PYP-like sensor domain (PAS domain)"/>
    <property type="match status" value="1"/>
</dbReference>
<evidence type="ECO:0000256" key="4">
    <source>
        <dbReference type="ARBA" id="ARBA00022475"/>
    </source>
</evidence>
<evidence type="ECO:0000256" key="8">
    <source>
        <dbReference type="ARBA" id="ARBA00022777"/>
    </source>
</evidence>
<evidence type="ECO:0000259" key="14">
    <source>
        <dbReference type="PROSITE" id="PS50109"/>
    </source>
</evidence>
<evidence type="ECO:0000256" key="2">
    <source>
        <dbReference type="ARBA" id="ARBA00004236"/>
    </source>
</evidence>
<dbReference type="SMART" id="SM00091">
    <property type="entry name" value="PAS"/>
    <property type="match status" value="1"/>
</dbReference>
<evidence type="ECO:0000256" key="3">
    <source>
        <dbReference type="ARBA" id="ARBA00012438"/>
    </source>
</evidence>
<evidence type="ECO:0000256" key="5">
    <source>
        <dbReference type="ARBA" id="ARBA00022553"/>
    </source>
</evidence>
<name>A0A0L8V8G3_9BACT</name>
<sequence length="696" mass="80222">MLKAIYHFITKPYLLESGEDKRKITGLHVILILGLLYAFIELMLSFSGYRLNECIPGDVTLMTISLIGLYCLRSGRPNCAVLTIFVLPLAIYFFFISDQYAILPVTNSIPYSMWSMVPGFLFLLLFSKKSEKHLLIYLTISLLTVAFHVQQAGRMNDALMLFWPTPELILNPFATISLVFTATFLVAVNFELNLKELRTRVLETDQQINKTVRSFQQGVLLVEVEQDEMNNPTGLKVLKTNPAFQKMFRVNQRETHQADGDVIFPKVFRNSFDWNNYYLHSKNRQRTEVYVEHLEKWFEVFSLQPAPNQIASIFYDITKQRQIIDSLQESRKRYKVLLEAIPDIFFIIDKDGVYMDFVIKESELIQINADDIVGNSIFEVGFSEKMSRKIFQCIQDAINRDTIETIEYALEVEKGTAMFEMRIARLDDHSVISIARDITKRKIAEIRLEEAKLKAEEADQLKSAFLANISHEIRTPMNAIIGFSKMVGSPDFDVEEKNRFIDIIISNGKLLMEMINDMISLSKIESNQVKAKESFCKVNDLMVELYRQYSFDLTSKPIRLKLNNQNANPKFGVTTDKYLLEEILKKLLDNAVKFTNQGEIEFGYRMKGNDRLLFFVKDTGIGIDIEQIKRIFERFHQIDNKTTRKYEGTGLGLAIAQHYSMLLGGKIEVNSAIDQGSEFYFSIPFKNGDGTLQVVR</sequence>
<dbReference type="InterPro" id="IPR000014">
    <property type="entry name" value="PAS"/>
</dbReference>
<evidence type="ECO:0000313" key="17">
    <source>
        <dbReference type="Proteomes" id="UP000036958"/>
    </source>
</evidence>
<dbReference type="RefSeq" id="WP_053183665.1">
    <property type="nucleotide sequence ID" value="NZ_LGIA01000153.1"/>
</dbReference>
<evidence type="ECO:0000256" key="11">
    <source>
        <dbReference type="ARBA" id="ARBA00023136"/>
    </source>
</evidence>
<feature type="transmembrane region" description="Helical" evidence="13">
    <location>
        <begin position="55"/>
        <end position="72"/>
    </location>
</feature>
<dbReference type="EC" id="2.7.13.3" evidence="3"/>
<dbReference type="GO" id="GO:0000155">
    <property type="term" value="F:phosphorelay sensor kinase activity"/>
    <property type="evidence" value="ECO:0007669"/>
    <property type="project" value="InterPro"/>
</dbReference>
<dbReference type="InterPro" id="IPR035965">
    <property type="entry name" value="PAS-like_dom_sf"/>
</dbReference>
<keyword evidence="5" id="KW-0597">Phosphoprotein</keyword>
<evidence type="ECO:0000256" key="6">
    <source>
        <dbReference type="ARBA" id="ARBA00022679"/>
    </source>
</evidence>
<feature type="transmembrane region" description="Helical" evidence="13">
    <location>
        <begin position="109"/>
        <end position="127"/>
    </location>
</feature>
<keyword evidence="13" id="KW-1133">Transmembrane helix</keyword>
<dbReference type="Proteomes" id="UP000036958">
    <property type="component" value="Unassembled WGS sequence"/>
</dbReference>
<keyword evidence="7" id="KW-0547">Nucleotide-binding</keyword>
<dbReference type="PANTHER" id="PTHR43711">
    <property type="entry name" value="TWO-COMPONENT HISTIDINE KINASE"/>
    <property type="match status" value="1"/>
</dbReference>
<dbReference type="AlphaFoldDB" id="A0A0L8V8G3"/>
<evidence type="ECO:0000256" key="12">
    <source>
        <dbReference type="SAM" id="Coils"/>
    </source>
</evidence>
<evidence type="ECO:0000256" key="7">
    <source>
        <dbReference type="ARBA" id="ARBA00022741"/>
    </source>
</evidence>
<dbReference type="Pfam" id="PF08448">
    <property type="entry name" value="PAS_4"/>
    <property type="match status" value="1"/>
</dbReference>
<dbReference type="STRING" id="1409788.NC99_24300"/>
<dbReference type="InterPro" id="IPR013656">
    <property type="entry name" value="PAS_4"/>
</dbReference>
<dbReference type="EMBL" id="LGIA01000153">
    <property type="protein sequence ID" value="KOH44770.1"/>
    <property type="molecule type" value="Genomic_DNA"/>
</dbReference>
<keyword evidence="4" id="KW-1003">Cell membrane</keyword>
<dbReference type="Gene3D" id="1.10.287.130">
    <property type="match status" value="1"/>
</dbReference>
<comment type="caution">
    <text evidence="16">The sequence shown here is derived from an EMBL/GenBank/DDBJ whole genome shotgun (WGS) entry which is preliminary data.</text>
</comment>
<dbReference type="Pfam" id="PF00512">
    <property type="entry name" value="HisKA"/>
    <property type="match status" value="1"/>
</dbReference>
<feature type="transmembrane region" description="Helical" evidence="13">
    <location>
        <begin position="29"/>
        <end position="49"/>
    </location>
</feature>
<comment type="catalytic activity">
    <reaction evidence="1">
        <text>ATP + protein L-histidine = ADP + protein N-phospho-L-histidine.</text>
        <dbReference type="EC" id="2.7.13.3"/>
    </reaction>
</comment>
<feature type="domain" description="PAS" evidence="15">
    <location>
        <begin position="330"/>
        <end position="401"/>
    </location>
</feature>
<keyword evidence="12" id="KW-0175">Coiled coil</keyword>
<feature type="transmembrane region" description="Helical" evidence="13">
    <location>
        <begin position="134"/>
        <end position="153"/>
    </location>
</feature>
<dbReference type="PROSITE" id="PS50112">
    <property type="entry name" value="PAS"/>
    <property type="match status" value="1"/>
</dbReference>
<keyword evidence="9" id="KW-0067">ATP-binding</keyword>
<proteinExistence type="predicted"/>
<dbReference type="InterPro" id="IPR003594">
    <property type="entry name" value="HATPase_dom"/>
</dbReference>
<dbReference type="CDD" id="cd00082">
    <property type="entry name" value="HisKA"/>
    <property type="match status" value="1"/>
</dbReference>
<evidence type="ECO:0000256" key="1">
    <source>
        <dbReference type="ARBA" id="ARBA00000085"/>
    </source>
</evidence>
<keyword evidence="6 16" id="KW-0808">Transferase</keyword>
<dbReference type="OrthoDB" id="9796457at2"/>
<dbReference type="GO" id="GO:0005886">
    <property type="term" value="C:plasma membrane"/>
    <property type="evidence" value="ECO:0007669"/>
    <property type="project" value="UniProtKB-SubCell"/>
</dbReference>
<dbReference type="FunFam" id="3.30.565.10:FF:000023">
    <property type="entry name" value="PAS domain-containing sensor histidine kinase"/>
    <property type="match status" value="1"/>
</dbReference>
<keyword evidence="17" id="KW-1185">Reference proteome</keyword>
<accession>A0A0L8V8G3</accession>
<feature type="transmembrane region" description="Helical" evidence="13">
    <location>
        <begin position="173"/>
        <end position="192"/>
    </location>
</feature>
<organism evidence="16 17">
    <name type="scientific">Sunxiuqinia dokdonensis</name>
    <dbReference type="NCBI Taxonomy" id="1409788"/>
    <lineage>
        <taxon>Bacteria</taxon>
        <taxon>Pseudomonadati</taxon>
        <taxon>Bacteroidota</taxon>
        <taxon>Bacteroidia</taxon>
        <taxon>Marinilabiliales</taxon>
        <taxon>Prolixibacteraceae</taxon>
        <taxon>Sunxiuqinia</taxon>
    </lineage>
</organism>
<dbReference type="GO" id="GO:0005524">
    <property type="term" value="F:ATP binding"/>
    <property type="evidence" value="ECO:0007669"/>
    <property type="project" value="UniProtKB-KW"/>
</dbReference>
<feature type="transmembrane region" description="Helical" evidence="13">
    <location>
        <begin position="79"/>
        <end position="97"/>
    </location>
</feature>
<dbReference type="InterPro" id="IPR036097">
    <property type="entry name" value="HisK_dim/P_sf"/>
</dbReference>
<gene>
    <name evidence="16" type="ORF">NC99_24300</name>
</gene>